<feature type="compositionally biased region" description="Low complexity" evidence="1">
    <location>
        <begin position="354"/>
        <end position="365"/>
    </location>
</feature>
<feature type="region of interest" description="Disordered" evidence="1">
    <location>
        <begin position="556"/>
        <end position="644"/>
    </location>
</feature>
<protein>
    <submittedName>
        <fullName evidence="2">LAMI_0D02762g1_1</fullName>
    </submittedName>
</protein>
<name>A0A1G4J9D7_9SACH</name>
<feature type="region of interest" description="Disordered" evidence="1">
    <location>
        <begin position="162"/>
        <end position="225"/>
    </location>
</feature>
<feature type="region of interest" description="Disordered" evidence="1">
    <location>
        <begin position="108"/>
        <end position="135"/>
    </location>
</feature>
<feature type="region of interest" description="Disordered" evidence="1">
    <location>
        <begin position="1"/>
        <end position="50"/>
    </location>
</feature>
<reference evidence="2 3" key="1">
    <citation type="submission" date="2016-03" db="EMBL/GenBank/DDBJ databases">
        <authorList>
            <person name="Devillers H."/>
        </authorList>
    </citation>
    <scope>NUCLEOTIDE SEQUENCE [LARGE SCALE GENOMIC DNA]</scope>
    <source>
        <strain evidence="2">CBS 11717</strain>
    </source>
</reference>
<feature type="region of interest" description="Disordered" evidence="1">
    <location>
        <begin position="278"/>
        <end position="300"/>
    </location>
</feature>
<dbReference type="EMBL" id="LT598463">
    <property type="protein sequence ID" value="SCU86587.1"/>
    <property type="molecule type" value="Genomic_DNA"/>
</dbReference>
<feature type="region of interest" description="Disordered" evidence="1">
    <location>
        <begin position="796"/>
        <end position="846"/>
    </location>
</feature>
<evidence type="ECO:0000313" key="2">
    <source>
        <dbReference type="EMBL" id="SCU86587.1"/>
    </source>
</evidence>
<feature type="compositionally biased region" description="Basic residues" evidence="1">
    <location>
        <begin position="1"/>
        <end position="11"/>
    </location>
</feature>
<dbReference type="OrthoDB" id="3973129at2759"/>
<feature type="compositionally biased region" description="Polar residues" evidence="1">
    <location>
        <begin position="195"/>
        <end position="213"/>
    </location>
</feature>
<gene>
    <name evidence="2" type="ORF">LAMI_0D02762G</name>
</gene>
<feature type="compositionally biased region" description="Polar residues" evidence="1">
    <location>
        <begin position="796"/>
        <end position="838"/>
    </location>
</feature>
<sequence length="846" mass="92953">MLSLIKSHKRSSSLDSSPKKPAFRERKGSADGCSPGHQMASPQGFSDYEITRSSPSFESLHKLTNKNKFFGARLFKKTGDMPHPQATPWTAPNTPVNGGFKHFSSPEGYSVSSFERGSHRSRAGRDMDERPTTVKGTRTHEWGVNCEEQTPVILLNRTSFSSEHHSDGVGASGSVRQNAQRASISSVTSSTVDSEFQSDTNSQQISASRSQLDVSRDSSDARLKHPYHLLNSSTVKNRNRLARIHSNEDILTLSKESEVPYQVFQSKFDPLGRIEASPVSSASRSTHEGESSIQNKDLGLGISTSRQNLSAFGRDESYSNPSKTEFSLKDRSFEEGDEAFLGNGKKSEEKGQTSSESSDDNYLSDSSSKFSFELGGFGGRTSSVKYYSELKPKNIYIDDVYEDDDFDEDMNYIDDQDLLSMEGDIPEGKYGFDELDSDSGDNEANTGYSDMVNLTDEGEDIRSSSNSIDRGGESSFSQEGDDISAKNSTSSLDDIGRVEIAPQLSIQPQNSTKCINHIPALSQNAGRIKKLGGYGDIFDLTDGDDNVDEQQSYDGDLKGDDESVEYNGGNSNCEFTSSGRPDMRASKSFPGQTELSATGNKIKELCGNSSPSTLRTPENSYLQSPINFSPSRTPLRGEGSSSRPFSRWGSLKYHDLDSNLDSDVPGVTSTLYYIDESEEDNFKSKAHIDDNYLDEVNYVPEDFTFPDDDDTVFSTAKSPDAILRMGAYRRTHSFSERPSPAAKERKPYQNKLELKNKTVTFFNSQLSRSVSDSAALLKSPERIYHVREEFDAAGDTNTLLGDVTNNPVTPSNSFSRPSPGFHQSVSLSPIQEGASSVDGSPRLKGP</sequence>
<feature type="compositionally biased region" description="Polar residues" evidence="1">
    <location>
        <begin position="568"/>
        <end position="579"/>
    </location>
</feature>
<feature type="compositionally biased region" description="Polar residues" evidence="1">
    <location>
        <begin position="463"/>
        <end position="478"/>
    </location>
</feature>
<feature type="compositionally biased region" description="Polar residues" evidence="1">
    <location>
        <begin position="607"/>
        <end position="632"/>
    </location>
</feature>
<dbReference type="AlphaFoldDB" id="A0A1G4J9D7"/>
<feature type="compositionally biased region" description="Polar residues" evidence="1">
    <location>
        <begin position="589"/>
        <end position="599"/>
    </location>
</feature>
<feature type="region of interest" description="Disordered" evidence="1">
    <location>
        <begin position="340"/>
        <end position="365"/>
    </location>
</feature>
<evidence type="ECO:0000256" key="1">
    <source>
        <dbReference type="SAM" id="MobiDB-lite"/>
    </source>
</evidence>
<feature type="compositionally biased region" description="Low complexity" evidence="1">
    <location>
        <begin position="183"/>
        <end position="194"/>
    </location>
</feature>
<keyword evidence="3" id="KW-1185">Reference proteome</keyword>
<dbReference type="Proteomes" id="UP000191024">
    <property type="component" value="Chromosome D"/>
</dbReference>
<organism evidence="2 3">
    <name type="scientific">Lachancea mirantina</name>
    <dbReference type="NCBI Taxonomy" id="1230905"/>
    <lineage>
        <taxon>Eukaryota</taxon>
        <taxon>Fungi</taxon>
        <taxon>Dikarya</taxon>
        <taxon>Ascomycota</taxon>
        <taxon>Saccharomycotina</taxon>
        <taxon>Saccharomycetes</taxon>
        <taxon>Saccharomycetales</taxon>
        <taxon>Saccharomycetaceae</taxon>
        <taxon>Lachancea</taxon>
    </lineage>
</organism>
<accession>A0A1G4J9D7</accession>
<feature type="compositionally biased region" description="Basic and acidic residues" evidence="1">
    <location>
        <begin position="214"/>
        <end position="223"/>
    </location>
</feature>
<evidence type="ECO:0000313" key="3">
    <source>
        <dbReference type="Proteomes" id="UP000191024"/>
    </source>
</evidence>
<proteinExistence type="predicted"/>
<feature type="compositionally biased region" description="Basic and acidic residues" evidence="1">
    <location>
        <begin position="123"/>
        <end position="132"/>
    </location>
</feature>
<feature type="region of interest" description="Disordered" evidence="1">
    <location>
        <begin position="436"/>
        <end position="489"/>
    </location>
</feature>